<dbReference type="KEGG" id="liu:OU989_09745"/>
<organism evidence="1 2">
    <name type="scientific">Lysinibacillus irui</name>
    <dbReference type="NCBI Taxonomy" id="2998077"/>
    <lineage>
        <taxon>Bacteria</taxon>
        <taxon>Bacillati</taxon>
        <taxon>Bacillota</taxon>
        <taxon>Bacilli</taxon>
        <taxon>Bacillales</taxon>
        <taxon>Bacillaceae</taxon>
        <taxon>Lysinibacillus</taxon>
    </lineage>
</organism>
<evidence type="ECO:0000313" key="2">
    <source>
        <dbReference type="Proteomes" id="UP001219585"/>
    </source>
</evidence>
<accession>A0AAJ5RUE3</accession>
<dbReference type="RefSeq" id="WP_274796941.1">
    <property type="nucleotide sequence ID" value="NZ_CP113527.1"/>
</dbReference>
<protein>
    <submittedName>
        <fullName evidence="1">Uncharacterized protein</fullName>
    </submittedName>
</protein>
<gene>
    <name evidence="1" type="ORF">OU989_09745</name>
</gene>
<dbReference type="Proteomes" id="UP001219585">
    <property type="component" value="Chromosome"/>
</dbReference>
<reference evidence="1" key="1">
    <citation type="submission" date="2022-11" db="EMBL/GenBank/DDBJ databases">
        <title>Lysinibacillus irui.</title>
        <authorList>
            <person name="Akintayo S.O."/>
        </authorList>
    </citation>
    <scope>NUCLEOTIDE SEQUENCE</scope>
    <source>
        <strain evidence="1">IRB4-01</strain>
    </source>
</reference>
<name>A0AAJ5RUE3_9BACI</name>
<dbReference type="AlphaFoldDB" id="A0AAJ5RUE3"/>
<evidence type="ECO:0000313" key="1">
    <source>
        <dbReference type="EMBL" id="WDV08733.1"/>
    </source>
</evidence>
<dbReference type="EMBL" id="CP113527">
    <property type="protein sequence ID" value="WDV08733.1"/>
    <property type="molecule type" value="Genomic_DNA"/>
</dbReference>
<proteinExistence type="predicted"/>
<sequence length="137" mass="16641">MRRLFVLVFIAFITLNLTGNVEGVFANRDNEEFKDIYERKVPQTFHFTYDYENLYKFLDMSEKEYRSEWESGKTIAEMAEKHEIYPQQLISYLAEKQFEALDKALENGEIDRYFYYDYAISYMRSDIIEFINRNPKK</sequence>